<dbReference type="SUPFAM" id="SSF56601">
    <property type="entry name" value="beta-lactamase/transpeptidase-like"/>
    <property type="match status" value="1"/>
</dbReference>
<sequence>MPESPFDPDFDALVSKLLDEWKVPGLSIAVVHGDKTYSKAYGISELPDKKMTTDTLFPTCSTTKAFAALAASTAIQDSKDTDNPIDWNTPISAIIPEDFVLADDYATQHTTLEDALSHRSGLPDHGWMFTFTPNNMDSKTLVRSLRHLPLTDPPRTTYQYSNQMYASVSYALEQLTGEKLGSYMKKRIWDPLGMHDTYFSTQEVKDNPSTARRLVHGYTWLADGKGGYYYHLQKALSWMPNKGAGAMVSTVLDYTHWLRALIEKSGPLKGHDSLIKPRIFHFETGDVNLPSPYHGYALGWYVDNYRGENLYWHTGGWPGFSTYVGFLPKRKFGLVIMGNSDPARLACFQLAVYLMDRLLGPTSPHHTEQMSACLAKQREVVNEVFKPKDLEDTKQKVFPNLPDPPIPHSLPLEKYTGMYRYPANAWITLECTDGQLTADVSQGTLPSQLSLTHASGEFFIGQSKVLNLVSLQPFAVEFYIDSTGVVTKIGMLLEPAMKGEKIWFQRSLS</sequence>
<name>A0A9W9W149_9EURO</name>
<dbReference type="InterPro" id="IPR012338">
    <property type="entry name" value="Beta-lactam/transpept-like"/>
</dbReference>
<comment type="caution">
    <text evidence="4">The sequence shown here is derived from an EMBL/GenBank/DDBJ whole genome shotgun (WGS) entry which is preliminary data.</text>
</comment>
<reference evidence="4" key="1">
    <citation type="submission" date="2022-12" db="EMBL/GenBank/DDBJ databases">
        <authorList>
            <person name="Petersen C."/>
        </authorList>
    </citation>
    <scope>NUCLEOTIDE SEQUENCE</scope>
    <source>
        <strain evidence="4">IBT 29677</strain>
    </source>
</reference>
<dbReference type="PANTHER" id="PTHR46825">
    <property type="entry name" value="D-ALANYL-D-ALANINE-CARBOXYPEPTIDASE/ENDOPEPTIDASE AMPH"/>
    <property type="match status" value="1"/>
</dbReference>
<dbReference type="AlphaFoldDB" id="A0A9W9W149"/>
<feature type="domain" description="Beta-lactamase-related" evidence="2">
    <location>
        <begin position="10"/>
        <end position="342"/>
    </location>
</feature>
<dbReference type="InterPro" id="IPR050491">
    <property type="entry name" value="AmpC-like"/>
</dbReference>
<evidence type="ECO:0000259" key="2">
    <source>
        <dbReference type="Pfam" id="PF00144"/>
    </source>
</evidence>
<dbReference type="GeneID" id="81368464"/>
<dbReference type="Proteomes" id="UP001147747">
    <property type="component" value="Unassembled WGS sequence"/>
</dbReference>
<feature type="domain" description="Peptidase S12 Pab87-related C-terminal" evidence="3">
    <location>
        <begin position="402"/>
        <end position="506"/>
    </location>
</feature>
<dbReference type="Pfam" id="PF11954">
    <property type="entry name" value="DUF3471"/>
    <property type="match status" value="1"/>
</dbReference>
<dbReference type="EMBL" id="JAPZBU010000006">
    <property type="protein sequence ID" value="KAJ5396734.1"/>
    <property type="molecule type" value="Genomic_DNA"/>
</dbReference>
<evidence type="ECO:0000313" key="5">
    <source>
        <dbReference type="Proteomes" id="UP001147747"/>
    </source>
</evidence>
<evidence type="ECO:0000256" key="1">
    <source>
        <dbReference type="ARBA" id="ARBA00038215"/>
    </source>
</evidence>
<dbReference type="InterPro" id="IPR021860">
    <property type="entry name" value="Peptidase_S12_Pab87-rel_C"/>
</dbReference>
<accession>A0A9W9W149</accession>
<protein>
    <submittedName>
        <fullName evidence="4">Peptidase S12 Pab87-related C-terminal</fullName>
    </submittedName>
</protein>
<gene>
    <name evidence="4" type="ORF">N7509_004847</name>
</gene>
<dbReference type="Gene3D" id="3.40.710.10">
    <property type="entry name" value="DD-peptidase/beta-lactamase superfamily"/>
    <property type="match status" value="1"/>
</dbReference>
<keyword evidence="5" id="KW-1185">Reference proteome</keyword>
<evidence type="ECO:0000259" key="3">
    <source>
        <dbReference type="Pfam" id="PF11954"/>
    </source>
</evidence>
<dbReference type="PANTHER" id="PTHR46825:SF15">
    <property type="entry name" value="BETA-LACTAMASE-RELATED DOMAIN-CONTAINING PROTEIN"/>
    <property type="match status" value="1"/>
</dbReference>
<dbReference type="Pfam" id="PF00144">
    <property type="entry name" value="Beta-lactamase"/>
    <property type="match status" value="1"/>
</dbReference>
<dbReference type="RefSeq" id="XP_056488786.1">
    <property type="nucleotide sequence ID" value="XM_056629484.1"/>
</dbReference>
<dbReference type="OrthoDB" id="5946976at2759"/>
<comment type="similarity">
    <text evidence="1">Belongs to the peptidase S12 family.</text>
</comment>
<proteinExistence type="inferred from homology"/>
<organism evidence="4 5">
    <name type="scientific">Penicillium cosmopolitanum</name>
    <dbReference type="NCBI Taxonomy" id="1131564"/>
    <lineage>
        <taxon>Eukaryota</taxon>
        <taxon>Fungi</taxon>
        <taxon>Dikarya</taxon>
        <taxon>Ascomycota</taxon>
        <taxon>Pezizomycotina</taxon>
        <taxon>Eurotiomycetes</taxon>
        <taxon>Eurotiomycetidae</taxon>
        <taxon>Eurotiales</taxon>
        <taxon>Aspergillaceae</taxon>
        <taxon>Penicillium</taxon>
    </lineage>
</organism>
<evidence type="ECO:0000313" key="4">
    <source>
        <dbReference type="EMBL" id="KAJ5396734.1"/>
    </source>
</evidence>
<dbReference type="InterPro" id="IPR001466">
    <property type="entry name" value="Beta-lactam-related"/>
</dbReference>
<reference evidence="4" key="2">
    <citation type="journal article" date="2023" name="IMA Fungus">
        <title>Comparative genomic study of the Penicillium genus elucidates a diverse pangenome and 15 lateral gene transfer events.</title>
        <authorList>
            <person name="Petersen C."/>
            <person name="Sorensen T."/>
            <person name="Nielsen M.R."/>
            <person name="Sondergaard T.E."/>
            <person name="Sorensen J.L."/>
            <person name="Fitzpatrick D.A."/>
            <person name="Frisvad J.C."/>
            <person name="Nielsen K.L."/>
        </authorList>
    </citation>
    <scope>NUCLEOTIDE SEQUENCE</scope>
    <source>
        <strain evidence="4">IBT 29677</strain>
    </source>
</reference>